<dbReference type="Proteomes" id="UP000034739">
    <property type="component" value="Unassembled WGS sequence"/>
</dbReference>
<dbReference type="Pfam" id="PF01797">
    <property type="entry name" value="Y1_Tnp"/>
    <property type="match status" value="1"/>
</dbReference>
<organism evidence="2 3">
    <name type="scientific">Candidatus Gottesmanbacteria bacterium GW2011_GWA2_47_9</name>
    <dbReference type="NCBI Taxonomy" id="1618445"/>
    <lineage>
        <taxon>Bacteria</taxon>
        <taxon>Candidatus Gottesmaniibacteriota</taxon>
    </lineage>
</organism>
<protein>
    <recommendedName>
        <fullName evidence="1">Transposase IS200-like domain-containing protein</fullName>
    </recommendedName>
</protein>
<dbReference type="InterPro" id="IPR036515">
    <property type="entry name" value="Transposase_17_sf"/>
</dbReference>
<feature type="domain" description="Transposase IS200-like" evidence="1">
    <location>
        <begin position="11"/>
        <end position="148"/>
    </location>
</feature>
<dbReference type="PANTHER" id="PTHR34322">
    <property type="entry name" value="TRANSPOSASE, Y1_TNP DOMAIN-CONTAINING"/>
    <property type="match status" value="1"/>
</dbReference>
<dbReference type="PANTHER" id="PTHR34322:SF2">
    <property type="entry name" value="TRANSPOSASE IS200-LIKE DOMAIN-CONTAINING PROTEIN"/>
    <property type="match status" value="1"/>
</dbReference>
<dbReference type="EMBL" id="LCOY01000018">
    <property type="protein sequence ID" value="KKU87803.1"/>
    <property type="molecule type" value="Genomic_DNA"/>
</dbReference>
<name>A0A0G1WBW3_9BACT</name>
<dbReference type="GO" id="GO:0006313">
    <property type="term" value="P:DNA transposition"/>
    <property type="evidence" value="ECO:0007669"/>
    <property type="project" value="InterPro"/>
</dbReference>
<proteinExistence type="predicted"/>
<reference evidence="2 3" key="1">
    <citation type="journal article" date="2015" name="Nature">
        <title>rRNA introns, odd ribosomes, and small enigmatic genomes across a large radiation of phyla.</title>
        <authorList>
            <person name="Brown C.T."/>
            <person name="Hug L.A."/>
            <person name="Thomas B.C."/>
            <person name="Sharon I."/>
            <person name="Castelle C.J."/>
            <person name="Singh A."/>
            <person name="Wilkins M.J."/>
            <person name="Williams K.H."/>
            <person name="Banfield J.F."/>
        </authorList>
    </citation>
    <scope>NUCLEOTIDE SEQUENCE [LARGE SCALE GENOMIC DNA]</scope>
</reference>
<dbReference type="SUPFAM" id="SSF143422">
    <property type="entry name" value="Transposase IS200-like"/>
    <property type="match status" value="1"/>
</dbReference>
<comment type="caution">
    <text evidence="2">The sequence shown here is derived from an EMBL/GenBank/DDBJ whole genome shotgun (WGS) entry which is preliminary data.</text>
</comment>
<sequence length="218" mass="26242">MPRKNSRKRYYENGIYHVYNRGVEKRDIFLQRDDYLTFLHLLKTALSENPNRGQTPAETKIERYQRKNFYGHVQLLVYCLMPNHFHLLLKQLDPTAMTEFMRSICTSYGMYFNKKYKRVGPLFQSVFKAVDIEEDNYLLWVSRYIHRNPIDFATNAYSSYRDYLGKRNTEWLNTKLILDYFSSSIFRKINSYQRFVDDVEDEPIDLSSLILEDDDLTE</sequence>
<dbReference type="InterPro" id="IPR002686">
    <property type="entry name" value="Transposase_17"/>
</dbReference>
<gene>
    <name evidence="2" type="ORF">UY16_C0018G0008</name>
</gene>
<dbReference type="Gene3D" id="3.30.70.1290">
    <property type="entry name" value="Transposase IS200-like"/>
    <property type="match status" value="1"/>
</dbReference>
<dbReference type="SMART" id="SM01321">
    <property type="entry name" value="Y1_Tnp"/>
    <property type="match status" value="1"/>
</dbReference>
<evidence type="ECO:0000313" key="3">
    <source>
        <dbReference type="Proteomes" id="UP000034739"/>
    </source>
</evidence>
<dbReference type="GO" id="GO:0004803">
    <property type="term" value="F:transposase activity"/>
    <property type="evidence" value="ECO:0007669"/>
    <property type="project" value="InterPro"/>
</dbReference>
<dbReference type="AlphaFoldDB" id="A0A0G1WBW3"/>
<evidence type="ECO:0000259" key="1">
    <source>
        <dbReference type="SMART" id="SM01321"/>
    </source>
</evidence>
<accession>A0A0G1WBW3</accession>
<evidence type="ECO:0000313" key="2">
    <source>
        <dbReference type="EMBL" id="KKU87803.1"/>
    </source>
</evidence>
<dbReference type="GO" id="GO:0003677">
    <property type="term" value="F:DNA binding"/>
    <property type="evidence" value="ECO:0007669"/>
    <property type="project" value="InterPro"/>
</dbReference>